<evidence type="ECO:0000256" key="2">
    <source>
        <dbReference type="SAM" id="Phobius"/>
    </source>
</evidence>
<organism evidence="3 4">
    <name type="scientific">Streptomyces phage Bing</name>
    <dbReference type="NCBI Taxonomy" id="2079427"/>
    <lineage>
        <taxon>Viruses</taxon>
        <taxon>Duplodnaviria</taxon>
        <taxon>Heunggongvirae</taxon>
        <taxon>Uroviricota</taxon>
        <taxon>Caudoviricetes</taxon>
        <taxon>Bingvirus</taxon>
        <taxon>Bingvirus bing</taxon>
    </lineage>
</organism>
<evidence type="ECO:0000313" key="3">
    <source>
        <dbReference type="EMBL" id="AVD99463.1"/>
    </source>
</evidence>
<dbReference type="EMBL" id="MG757154">
    <property type="protein sequence ID" value="AVD99463.1"/>
    <property type="molecule type" value="Genomic_DNA"/>
</dbReference>
<gene>
    <name evidence="3" type="ORF">SEA_BING_41</name>
</gene>
<keyword evidence="4" id="KW-1185">Reference proteome</keyword>
<sequence>MLEEPELVTLIPEEEEEEPPPSAGKLHAKIVMNLVVIAGLKIATGFAIRRLVKNVRSIDLLYPEHLDRINWRDF</sequence>
<evidence type="ECO:0000313" key="4">
    <source>
        <dbReference type="Proteomes" id="UP000241360"/>
    </source>
</evidence>
<keyword evidence="2" id="KW-1133">Transmembrane helix</keyword>
<reference evidence="4" key="1">
    <citation type="submission" date="2018-01" db="EMBL/GenBank/DDBJ databases">
        <authorList>
            <person name="Wardenburg K.E."/>
            <person name="Rana S."/>
            <person name="Felix E."/>
            <person name="Puentes R.J."/>
            <person name="Shaffer C.D."/>
            <person name="Weston-Hafer K.A."/>
            <person name="Russell D.A."/>
            <person name="Pope W.H."/>
            <person name="Jacobs-Sera D."/>
            <person name="Hendrix R.W."/>
            <person name="Hatfull G.F."/>
        </authorList>
    </citation>
    <scope>NUCLEOTIDE SEQUENCE [LARGE SCALE GENOMIC DNA]</scope>
</reference>
<feature type="region of interest" description="Disordered" evidence="1">
    <location>
        <begin position="1"/>
        <end position="23"/>
    </location>
</feature>
<protein>
    <submittedName>
        <fullName evidence="3">Uncharacterized protein</fullName>
    </submittedName>
</protein>
<accession>A0A2L1IWH5</accession>
<keyword evidence="2" id="KW-0812">Transmembrane</keyword>
<feature type="transmembrane region" description="Helical" evidence="2">
    <location>
        <begin position="30"/>
        <end position="48"/>
    </location>
</feature>
<dbReference type="Proteomes" id="UP000241360">
    <property type="component" value="Segment"/>
</dbReference>
<feature type="compositionally biased region" description="Acidic residues" evidence="1">
    <location>
        <begin position="1"/>
        <end position="19"/>
    </location>
</feature>
<proteinExistence type="predicted"/>
<keyword evidence="2" id="KW-0472">Membrane</keyword>
<evidence type="ECO:0000256" key="1">
    <source>
        <dbReference type="SAM" id="MobiDB-lite"/>
    </source>
</evidence>
<name>A0A2L1IWH5_9CAUD</name>